<dbReference type="OrthoDB" id="8192078at2759"/>
<evidence type="ECO:0000313" key="1">
    <source>
        <dbReference type="EMBL" id="CAG5100607.1"/>
    </source>
</evidence>
<dbReference type="EMBL" id="CAJNRD030001122">
    <property type="protein sequence ID" value="CAG5100607.1"/>
    <property type="molecule type" value="Genomic_DNA"/>
</dbReference>
<comment type="caution">
    <text evidence="1">The sequence shown here is derived from an EMBL/GenBank/DDBJ whole genome shotgun (WGS) entry which is preliminary data.</text>
</comment>
<sequence length="221" mass="25580">MVFQFLLQNIKNHLKSVGETDELYQNLVQGNLWRTKVIPSFEDKFVLPIVMFDDDYGTNNPISSHRANSKVGAIYVQIACIPPAIQSKVKNIFTFILFDPSLIKLLGYNTILQYVLDKLQYLETTGVNFVANCCCRFCKNFYDNLNNIYHERFCLLRTHESFDSDLKLNNVSKTGINETCIFNDLKNFHIIDNLRCDVMHDLLEGVCESTMSLITHKFIEK</sequence>
<dbReference type="Proteomes" id="UP000786811">
    <property type="component" value="Unassembled WGS sequence"/>
</dbReference>
<evidence type="ECO:0000313" key="2">
    <source>
        <dbReference type="Proteomes" id="UP000786811"/>
    </source>
</evidence>
<feature type="non-terminal residue" evidence="1">
    <location>
        <position position="221"/>
    </location>
</feature>
<reference evidence="1" key="1">
    <citation type="submission" date="2021-04" db="EMBL/GenBank/DDBJ databases">
        <authorList>
            <person name="Chebbi M.A.C M."/>
        </authorList>
    </citation>
    <scope>NUCLEOTIDE SEQUENCE</scope>
</reference>
<proteinExistence type="predicted"/>
<organism evidence="1 2">
    <name type="scientific">Cotesia congregata</name>
    <name type="common">Parasitoid wasp</name>
    <name type="synonym">Apanteles congregatus</name>
    <dbReference type="NCBI Taxonomy" id="51543"/>
    <lineage>
        <taxon>Eukaryota</taxon>
        <taxon>Metazoa</taxon>
        <taxon>Ecdysozoa</taxon>
        <taxon>Arthropoda</taxon>
        <taxon>Hexapoda</taxon>
        <taxon>Insecta</taxon>
        <taxon>Pterygota</taxon>
        <taxon>Neoptera</taxon>
        <taxon>Endopterygota</taxon>
        <taxon>Hymenoptera</taxon>
        <taxon>Apocrita</taxon>
        <taxon>Ichneumonoidea</taxon>
        <taxon>Braconidae</taxon>
        <taxon>Microgastrinae</taxon>
        <taxon>Cotesia</taxon>
    </lineage>
</organism>
<keyword evidence="2" id="KW-1185">Reference proteome</keyword>
<protein>
    <submittedName>
        <fullName evidence="1">Uncharacterized protein</fullName>
    </submittedName>
</protein>
<name>A0A8J2MU75_COTCN</name>
<dbReference type="AlphaFoldDB" id="A0A8J2MU75"/>
<accession>A0A8J2MU75</accession>
<gene>
    <name evidence="1" type="ORF">HICCMSTLAB_LOCUS9680</name>
</gene>